<organism evidence="6 7">
    <name type="scientific">Sulfitobacter mediterraneus</name>
    <dbReference type="NCBI Taxonomy" id="83219"/>
    <lineage>
        <taxon>Bacteria</taxon>
        <taxon>Pseudomonadati</taxon>
        <taxon>Pseudomonadota</taxon>
        <taxon>Alphaproteobacteria</taxon>
        <taxon>Rhodobacterales</taxon>
        <taxon>Roseobacteraceae</taxon>
        <taxon>Sulfitobacter</taxon>
    </lineage>
</organism>
<feature type="domain" description="HTH lacI-type" evidence="4">
    <location>
        <begin position="7"/>
        <end position="61"/>
    </location>
</feature>
<evidence type="ECO:0000259" key="4">
    <source>
        <dbReference type="PROSITE" id="PS50932"/>
    </source>
</evidence>
<dbReference type="GO" id="GO:0000976">
    <property type="term" value="F:transcription cis-regulatory region binding"/>
    <property type="evidence" value="ECO:0007669"/>
    <property type="project" value="TreeGrafter"/>
</dbReference>
<evidence type="ECO:0000313" key="6">
    <source>
        <dbReference type="EMBL" id="KAJ03111.1"/>
    </source>
</evidence>
<dbReference type="Pfam" id="PF00356">
    <property type="entry name" value="LacI"/>
    <property type="match status" value="1"/>
</dbReference>
<dbReference type="InterPro" id="IPR001387">
    <property type="entry name" value="Cro/C1-type_HTH"/>
</dbReference>
<dbReference type="SMART" id="SM00354">
    <property type="entry name" value="HTH_LACI"/>
    <property type="match status" value="1"/>
</dbReference>
<keyword evidence="1" id="KW-0805">Transcription regulation</keyword>
<dbReference type="AlphaFoldDB" id="A0A061SN20"/>
<reference evidence="6 7" key="1">
    <citation type="journal article" date="2014" name="Genome Announc.">
        <title>Draft Genome Sequences of Two Isolates of the Roseobacter Group, Sulfitobacter sp. Strains 3SOLIMAR09 and 1FIGIMAR09, from Harbors of Mallorca Island (Mediterranean Sea).</title>
        <authorList>
            <person name="Mas-Llado M."/>
            <person name="Pina-Villalonga J.M."/>
            <person name="Brunet-Galmes I."/>
            <person name="Nogales B."/>
            <person name="Bosch R."/>
        </authorList>
    </citation>
    <scope>NUCLEOTIDE SEQUENCE [LARGE SCALE GENOMIC DNA]</scope>
    <source>
        <strain evidence="6 7">1FIGIMAR09</strain>
    </source>
</reference>
<dbReference type="InterPro" id="IPR046335">
    <property type="entry name" value="LacI/GalR-like_sensor"/>
</dbReference>
<keyword evidence="7" id="KW-1185">Reference proteome</keyword>
<dbReference type="eggNOG" id="COG1609">
    <property type="taxonomic scope" value="Bacteria"/>
</dbReference>
<sequence>MSDTKIKNMEEFAQISGLSRPTVSKYFHDPNSVRASTRQRIEDALVEYDYRPNIYAMNQNRKLTKNIGIVVPYLADPFFAEIARNIETRCIVAGYSPTLFSSHGDPDLERQILDNLRLLKPAGVLLAPLGRASDRSNIEAFCDEVFTVLFDSNLDGLGEAFVGSDNASFVSQTVDYLCRTGEPPCFFEMRNPANPNANKRRAAFVANMEALGHEPHVIRVEGTGWQFEEIGKQGGLRVLEDNSLPSSTILCSNDRLAIGFLSACYEKGLRVGRGAGCALRVASHDDHPFSRFTCPSLTTAGHDYDGVAKGSVERLLKLIETGERFKERTDTLCAAQLVLRASA</sequence>
<proteinExistence type="predicted"/>
<dbReference type="EMBL" id="JEMU01000007">
    <property type="protein sequence ID" value="KAJ03111.1"/>
    <property type="molecule type" value="Genomic_DNA"/>
</dbReference>
<dbReference type="PANTHER" id="PTHR30146">
    <property type="entry name" value="LACI-RELATED TRANSCRIPTIONAL REPRESSOR"/>
    <property type="match status" value="1"/>
</dbReference>
<evidence type="ECO:0000256" key="3">
    <source>
        <dbReference type="ARBA" id="ARBA00023163"/>
    </source>
</evidence>
<dbReference type="CDD" id="cd01392">
    <property type="entry name" value="HTH_LacI"/>
    <property type="match status" value="1"/>
</dbReference>
<gene>
    <name evidence="6" type="ORF">PM02_09405</name>
</gene>
<dbReference type="RefSeq" id="WP_037907666.1">
    <property type="nucleotide sequence ID" value="NZ_JEMU01000007.1"/>
</dbReference>
<dbReference type="CDD" id="cd06267">
    <property type="entry name" value="PBP1_LacI_sugar_binding-like"/>
    <property type="match status" value="1"/>
</dbReference>
<dbReference type="Gene3D" id="3.40.50.2300">
    <property type="match status" value="2"/>
</dbReference>
<dbReference type="InterPro" id="IPR010982">
    <property type="entry name" value="Lambda_DNA-bd_dom_sf"/>
</dbReference>
<evidence type="ECO:0000313" key="7">
    <source>
        <dbReference type="Proteomes" id="UP000027337"/>
    </source>
</evidence>
<protein>
    <submittedName>
        <fullName evidence="6">LacI family transcriptional regulator</fullName>
    </submittedName>
</protein>
<dbReference type="Gene3D" id="1.10.260.40">
    <property type="entry name" value="lambda repressor-like DNA-binding domains"/>
    <property type="match status" value="1"/>
</dbReference>
<dbReference type="Pfam" id="PF13377">
    <property type="entry name" value="Peripla_BP_3"/>
    <property type="match status" value="1"/>
</dbReference>
<name>A0A061SN20_9RHOB</name>
<evidence type="ECO:0000256" key="1">
    <source>
        <dbReference type="ARBA" id="ARBA00023015"/>
    </source>
</evidence>
<dbReference type="PROSITE" id="PS50932">
    <property type="entry name" value="HTH_LACI_2"/>
    <property type="match status" value="1"/>
</dbReference>
<dbReference type="Proteomes" id="UP000027337">
    <property type="component" value="Unassembled WGS sequence"/>
</dbReference>
<evidence type="ECO:0000259" key="5">
    <source>
        <dbReference type="PROSITE" id="PS50943"/>
    </source>
</evidence>
<comment type="caution">
    <text evidence="6">The sequence shown here is derived from an EMBL/GenBank/DDBJ whole genome shotgun (WGS) entry which is preliminary data.</text>
</comment>
<dbReference type="PANTHER" id="PTHR30146:SF109">
    <property type="entry name" value="HTH-TYPE TRANSCRIPTIONAL REGULATOR GALS"/>
    <property type="match status" value="1"/>
</dbReference>
<dbReference type="InterPro" id="IPR028082">
    <property type="entry name" value="Peripla_BP_I"/>
</dbReference>
<keyword evidence="2" id="KW-0238">DNA-binding</keyword>
<accession>A0A061SN20</accession>
<dbReference type="SUPFAM" id="SSF53822">
    <property type="entry name" value="Periplasmic binding protein-like I"/>
    <property type="match status" value="1"/>
</dbReference>
<evidence type="ECO:0000256" key="2">
    <source>
        <dbReference type="ARBA" id="ARBA00023125"/>
    </source>
</evidence>
<dbReference type="GO" id="GO:0003700">
    <property type="term" value="F:DNA-binding transcription factor activity"/>
    <property type="evidence" value="ECO:0007669"/>
    <property type="project" value="TreeGrafter"/>
</dbReference>
<dbReference type="PROSITE" id="PS50943">
    <property type="entry name" value="HTH_CROC1"/>
    <property type="match status" value="1"/>
</dbReference>
<feature type="domain" description="HTH cro/C1-type" evidence="5">
    <location>
        <begin position="9"/>
        <end position="51"/>
    </location>
</feature>
<keyword evidence="3" id="KW-0804">Transcription</keyword>
<dbReference type="STRING" id="83219.PM02_09405"/>
<dbReference type="SUPFAM" id="SSF47413">
    <property type="entry name" value="lambda repressor-like DNA-binding domains"/>
    <property type="match status" value="1"/>
</dbReference>
<dbReference type="InterPro" id="IPR000843">
    <property type="entry name" value="HTH_LacI"/>
</dbReference>